<name>A0A4U2YN65_9ACTN</name>
<feature type="transmembrane region" description="Helical" evidence="8">
    <location>
        <begin position="359"/>
        <end position="380"/>
    </location>
</feature>
<dbReference type="SUPFAM" id="SSF103473">
    <property type="entry name" value="MFS general substrate transporter"/>
    <property type="match status" value="1"/>
</dbReference>
<evidence type="ECO:0000256" key="1">
    <source>
        <dbReference type="ARBA" id="ARBA00004651"/>
    </source>
</evidence>
<evidence type="ECO:0000313" key="11">
    <source>
        <dbReference type="Proteomes" id="UP000307808"/>
    </source>
</evidence>
<feature type="transmembrane region" description="Helical" evidence="8">
    <location>
        <begin position="270"/>
        <end position="292"/>
    </location>
</feature>
<dbReference type="InterPro" id="IPR050171">
    <property type="entry name" value="MFS_Transporters"/>
</dbReference>
<evidence type="ECO:0000256" key="8">
    <source>
        <dbReference type="SAM" id="Phobius"/>
    </source>
</evidence>
<dbReference type="Gene3D" id="1.20.1250.20">
    <property type="entry name" value="MFS general substrate transporter like domains"/>
    <property type="match status" value="2"/>
</dbReference>
<feature type="region of interest" description="Disordered" evidence="7">
    <location>
        <begin position="387"/>
        <end position="409"/>
    </location>
</feature>
<keyword evidence="5 8" id="KW-1133">Transmembrane helix</keyword>
<dbReference type="InterPro" id="IPR011701">
    <property type="entry name" value="MFS"/>
</dbReference>
<feature type="transmembrane region" description="Helical" evidence="8">
    <location>
        <begin position="166"/>
        <end position="187"/>
    </location>
</feature>
<dbReference type="PANTHER" id="PTHR23517:SF13">
    <property type="entry name" value="MAJOR FACILITATOR SUPERFAMILY MFS_1"/>
    <property type="match status" value="1"/>
</dbReference>
<keyword evidence="6 8" id="KW-0472">Membrane</keyword>
<feature type="transmembrane region" description="Helical" evidence="8">
    <location>
        <begin position="241"/>
        <end position="258"/>
    </location>
</feature>
<dbReference type="PANTHER" id="PTHR23517">
    <property type="entry name" value="RESISTANCE PROTEIN MDTM, PUTATIVE-RELATED-RELATED"/>
    <property type="match status" value="1"/>
</dbReference>
<dbReference type="Pfam" id="PF07690">
    <property type="entry name" value="MFS_1"/>
    <property type="match status" value="1"/>
</dbReference>
<reference evidence="10 11" key="1">
    <citation type="submission" date="2019-04" db="EMBL/GenBank/DDBJ databases">
        <authorList>
            <person name="Dong K."/>
        </authorList>
    </citation>
    <scope>NUCLEOTIDE SEQUENCE [LARGE SCALE GENOMIC DNA]</scope>
    <source>
        <strain evidence="11">dk3543</strain>
    </source>
</reference>
<evidence type="ECO:0000313" key="10">
    <source>
        <dbReference type="EMBL" id="TKI62736.1"/>
    </source>
</evidence>
<feature type="transmembrane region" description="Helical" evidence="8">
    <location>
        <begin position="38"/>
        <end position="63"/>
    </location>
</feature>
<evidence type="ECO:0000259" key="9">
    <source>
        <dbReference type="PROSITE" id="PS50850"/>
    </source>
</evidence>
<dbReference type="GO" id="GO:0022857">
    <property type="term" value="F:transmembrane transporter activity"/>
    <property type="evidence" value="ECO:0007669"/>
    <property type="project" value="InterPro"/>
</dbReference>
<dbReference type="RefSeq" id="WP_137066005.1">
    <property type="nucleotide sequence ID" value="NZ_CP040748.1"/>
</dbReference>
<protein>
    <submittedName>
        <fullName evidence="10">MFS transporter</fullName>
    </submittedName>
</protein>
<organism evidence="10 11">
    <name type="scientific">Nocardioides jishulii</name>
    <dbReference type="NCBI Taxonomy" id="2575440"/>
    <lineage>
        <taxon>Bacteria</taxon>
        <taxon>Bacillati</taxon>
        <taxon>Actinomycetota</taxon>
        <taxon>Actinomycetes</taxon>
        <taxon>Propionibacteriales</taxon>
        <taxon>Nocardioidaceae</taxon>
        <taxon>Nocardioides</taxon>
    </lineage>
</organism>
<dbReference type="InterPro" id="IPR036259">
    <property type="entry name" value="MFS_trans_sf"/>
</dbReference>
<comment type="caution">
    <text evidence="10">The sequence shown here is derived from an EMBL/GenBank/DDBJ whole genome shotgun (WGS) entry which is preliminary data.</text>
</comment>
<dbReference type="PROSITE" id="PS00216">
    <property type="entry name" value="SUGAR_TRANSPORT_1"/>
    <property type="match status" value="1"/>
</dbReference>
<feature type="domain" description="Major facilitator superfamily (MFS) profile" evidence="9">
    <location>
        <begin position="9"/>
        <end position="409"/>
    </location>
</feature>
<gene>
    <name evidence="10" type="ORF">FC770_10315</name>
</gene>
<evidence type="ECO:0000256" key="6">
    <source>
        <dbReference type="ARBA" id="ARBA00023136"/>
    </source>
</evidence>
<dbReference type="InterPro" id="IPR005829">
    <property type="entry name" value="Sugar_transporter_CS"/>
</dbReference>
<keyword evidence="2" id="KW-0813">Transport</keyword>
<dbReference type="Proteomes" id="UP000307808">
    <property type="component" value="Unassembled WGS sequence"/>
</dbReference>
<dbReference type="EMBL" id="SZPY01000002">
    <property type="protein sequence ID" value="TKI62736.1"/>
    <property type="molecule type" value="Genomic_DNA"/>
</dbReference>
<sequence length="409" mass="40381">MGSPRSRALLLSSGLTGGMVMLASFTPTPLFPEYQEKWGIGELGVSTIFAAYPVGVLSCLVLLGGLSDVIGRRRSILIGGAVVLAALLVLATAPSPAVMVAGRVLQGVGVALASTAAASALMDLHPGGSASGSQFNTASISIGVAAGPLLSGVLADTLPAPLVTPYLVVAGLVLVPVALAAAGPAVAPRPGVRLVKRISVPRELRRPFLACAAAVAVTNVCTGLMGAFGPEVARSVGWDGAALNGIFVSVVLSAIAVAQIAGGRLSPRRAMLGGGVVAVAGWGVLGTGSALASAPVAVVGSVVLGLGAGAALLGSAASLATWCPPARRAELYAAWLLVPFTALGASAFSAGPLLASTSLLVVVACAAAFSALATVVVAVLGRPATSRAARSSPRPRPGRGRQPSRARRR</sequence>
<evidence type="ECO:0000256" key="3">
    <source>
        <dbReference type="ARBA" id="ARBA00022475"/>
    </source>
</evidence>
<dbReference type="GO" id="GO:0005886">
    <property type="term" value="C:plasma membrane"/>
    <property type="evidence" value="ECO:0007669"/>
    <property type="project" value="UniProtKB-SubCell"/>
</dbReference>
<dbReference type="InterPro" id="IPR020846">
    <property type="entry name" value="MFS_dom"/>
</dbReference>
<evidence type="ECO:0000256" key="4">
    <source>
        <dbReference type="ARBA" id="ARBA00022692"/>
    </source>
</evidence>
<feature type="transmembrane region" description="Helical" evidence="8">
    <location>
        <begin position="208"/>
        <end position="229"/>
    </location>
</feature>
<comment type="subcellular location">
    <subcellularLocation>
        <location evidence="1">Cell membrane</location>
        <topology evidence="1">Multi-pass membrane protein</topology>
    </subcellularLocation>
</comment>
<feature type="transmembrane region" description="Helical" evidence="8">
    <location>
        <begin position="75"/>
        <end position="93"/>
    </location>
</feature>
<evidence type="ECO:0000256" key="5">
    <source>
        <dbReference type="ARBA" id="ARBA00022989"/>
    </source>
</evidence>
<evidence type="ECO:0000256" key="7">
    <source>
        <dbReference type="SAM" id="MobiDB-lite"/>
    </source>
</evidence>
<accession>A0A4U2YN65</accession>
<feature type="compositionally biased region" description="Basic residues" evidence="7">
    <location>
        <begin position="396"/>
        <end position="409"/>
    </location>
</feature>
<feature type="transmembrane region" description="Helical" evidence="8">
    <location>
        <begin position="298"/>
        <end position="320"/>
    </location>
</feature>
<keyword evidence="3" id="KW-1003">Cell membrane</keyword>
<dbReference type="PROSITE" id="PS50850">
    <property type="entry name" value="MFS"/>
    <property type="match status" value="1"/>
</dbReference>
<proteinExistence type="predicted"/>
<evidence type="ECO:0000256" key="2">
    <source>
        <dbReference type="ARBA" id="ARBA00022448"/>
    </source>
</evidence>
<feature type="transmembrane region" description="Helical" evidence="8">
    <location>
        <begin position="332"/>
        <end position="353"/>
    </location>
</feature>
<keyword evidence="11" id="KW-1185">Reference proteome</keyword>
<keyword evidence="4 8" id="KW-0812">Transmembrane</keyword>
<dbReference type="AlphaFoldDB" id="A0A4U2YN65"/>
<dbReference type="OrthoDB" id="3177957at2"/>